<dbReference type="AlphaFoldDB" id="A0A7K0E4A4"/>
<evidence type="ECO:0000313" key="3">
    <source>
        <dbReference type="Proteomes" id="UP000431401"/>
    </source>
</evidence>
<feature type="compositionally biased region" description="Basic and acidic residues" evidence="1">
    <location>
        <begin position="22"/>
        <end position="36"/>
    </location>
</feature>
<name>A0A7K0E4A4_9NOCA</name>
<sequence length="527" mass="60334">MFLDLGGQSGHRRRLEHRAHRDPRVQGRADAGGDLRGEQRVAAEGEEVVVGADALGPEHLGEHRRDHFLDRRGRRAERGDLELRGRQRLSVQLAVGIERQCFQHHERRGHHVRRQRRRQRRLHHRDIDFRVTGHQVGHQAIAGARVRHRQHGRLRDLRQRQQRGLDLAELDPETTDLHLEIGTAPILQLTGGIPRHQVTGAIHPGTRGERVGDEPIRAQVGAAEVAARQLRTGEIQLTGDAVGHRMQSRVEHVGPRIPFRRTDRHRDTVSLRHPMAGDRHRRLGRTVQVEQLRGVTAPEPLRRRRRQRLTDRQHPAQRITQHAIRFRQQRVQHRRNHMQRGHPRRPHQFVQIAGIAMAVGLRDHQPAAGHGRRPELPDRQVEGRRGLQQHRVLGAEAEFGGLPQQLVDDGRVRHRHALRPARRTGREDHIRGVRRMQGFGAVRIGDRIARHAGHVDPVDLDDRAIRGSGERGRRIRQHTHRVGGLEDVRHALGGLIGIHRHIGTTGGRHRVHRDHQVHRAPDGQGHP</sequence>
<accession>A0A7K0E4A4</accession>
<feature type="compositionally biased region" description="Basic residues" evidence="1">
    <location>
        <begin position="10"/>
        <end position="21"/>
    </location>
</feature>
<evidence type="ECO:0000256" key="1">
    <source>
        <dbReference type="SAM" id="MobiDB-lite"/>
    </source>
</evidence>
<protein>
    <submittedName>
        <fullName evidence="2">Uncharacterized protein</fullName>
    </submittedName>
</protein>
<comment type="caution">
    <text evidence="2">The sequence shown here is derived from an EMBL/GenBank/DDBJ whole genome shotgun (WGS) entry which is preliminary data.</text>
</comment>
<dbReference type="EMBL" id="WEGI01000031">
    <property type="protein sequence ID" value="MQY32004.1"/>
    <property type="molecule type" value="Genomic_DNA"/>
</dbReference>
<feature type="region of interest" description="Disordered" evidence="1">
    <location>
        <begin position="1"/>
        <end position="36"/>
    </location>
</feature>
<gene>
    <name evidence="2" type="ORF">NRB56_76180</name>
</gene>
<keyword evidence="3" id="KW-1185">Reference proteome</keyword>
<proteinExistence type="predicted"/>
<organism evidence="2 3">
    <name type="scientific">Nocardia aurantia</name>
    <dbReference type="NCBI Taxonomy" id="2585199"/>
    <lineage>
        <taxon>Bacteria</taxon>
        <taxon>Bacillati</taxon>
        <taxon>Actinomycetota</taxon>
        <taxon>Actinomycetes</taxon>
        <taxon>Mycobacteriales</taxon>
        <taxon>Nocardiaceae</taxon>
        <taxon>Nocardia</taxon>
    </lineage>
</organism>
<dbReference type="AntiFam" id="ANF00178">
    <property type="entry name" value="Shadow ORF (opposite dhbF)"/>
</dbReference>
<reference evidence="2 3" key="1">
    <citation type="submission" date="2019-10" db="EMBL/GenBank/DDBJ databases">
        <title>Nocardia macrotermitis sp. nov. and Nocardia aurantia sp. nov., isolated from the gut of fungus growing-termite Macrotermes natalensis.</title>
        <authorList>
            <person name="Benndorf R."/>
            <person name="Schwitalla J."/>
            <person name="Martin K."/>
            <person name="De Beer W."/>
            <person name="Kaster A.-K."/>
            <person name="Vollmers J."/>
            <person name="Poulsen M."/>
            <person name="Beemelmanns C."/>
        </authorList>
    </citation>
    <scope>NUCLEOTIDE SEQUENCE [LARGE SCALE GENOMIC DNA]</scope>
    <source>
        <strain evidence="2 3">RB56</strain>
    </source>
</reference>
<evidence type="ECO:0000313" key="2">
    <source>
        <dbReference type="EMBL" id="MQY32004.1"/>
    </source>
</evidence>
<dbReference type="Proteomes" id="UP000431401">
    <property type="component" value="Unassembled WGS sequence"/>
</dbReference>